<dbReference type="Proteomes" id="UP000782880">
    <property type="component" value="Unassembled WGS sequence"/>
</dbReference>
<dbReference type="GO" id="GO:0004386">
    <property type="term" value="F:helicase activity"/>
    <property type="evidence" value="ECO:0007669"/>
    <property type="project" value="UniProtKB-KW"/>
</dbReference>
<organism evidence="1 2">
    <name type="scientific">Subdoligranulum variabile</name>
    <dbReference type="NCBI Taxonomy" id="214851"/>
    <lineage>
        <taxon>Bacteria</taxon>
        <taxon>Bacillati</taxon>
        <taxon>Bacillota</taxon>
        <taxon>Clostridia</taxon>
        <taxon>Eubacteriales</taxon>
        <taxon>Oscillospiraceae</taxon>
        <taxon>Subdoligranulum</taxon>
    </lineage>
</organism>
<keyword evidence="1" id="KW-0547">Nucleotide-binding</keyword>
<dbReference type="SUPFAM" id="SSF52540">
    <property type="entry name" value="P-loop containing nucleoside triphosphate hydrolases"/>
    <property type="match status" value="1"/>
</dbReference>
<evidence type="ECO:0000313" key="2">
    <source>
        <dbReference type="Proteomes" id="UP000782880"/>
    </source>
</evidence>
<dbReference type="Pfam" id="PF13481">
    <property type="entry name" value="AAA_25"/>
    <property type="match status" value="1"/>
</dbReference>
<sequence>MGCWHQDCTYWAARPKWARTGWRCSCASLCAAERLFWGGKTTQAEVLYLALEDGPQRLHSRALRLVDTAPEGLHLCHRAAPIGQGLERQIEAQLAEHPHIRLVVLDTLQKVRCVCGSSVSYSSDYEDAGALKALADRNGICLLVIHHLRKMADDDPFNRLSGTNGLAGAADGTLILMRNKRQDGTATLYATGRDIEDVEEELEFSDCRWS</sequence>
<accession>A0A921LQ38</accession>
<reference evidence="1" key="1">
    <citation type="journal article" date="2021" name="PeerJ">
        <title>Extensive microbial diversity within the chicken gut microbiome revealed by metagenomics and culture.</title>
        <authorList>
            <person name="Gilroy R."/>
            <person name="Ravi A."/>
            <person name="Getino M."/>
            <person name="Pursley I."/>
            <person name="Horton D.L."/>
            <person name="Alikhan N.F."/>
            <person name="Baker D."/>
            <person name="Gharbi K."/>
            <person name="Hall N."/>
            <person name="Watson M."/>
            <person name="Adriaenssens E.M."/>
            <person name="Foster-Nyarko E."/>
            <person name="Jarju S."/>
            <person name="Secka A."/>
            <person name="Antonio M."/>
            <person name="Oren A."/>
            <person name="Chaudhuri R.R."/>
            <person name="La Ragione R."/>
            <person name="Hildebrand F."/>
            <person name="Pallen M.J."/>
        </authorList>
    </citation>
    <scope>NUCLEOTIDE SEQUENCE</scope>
    <source>
        <strain evidence="1">ChiBcec21-2208</strain>
    </source>
</reference>
<evidence type="ECO:0000313" key="1">
    <source>
        <dbReference type="EMBL" id="HJG27523.1"/>
    </source>
</evidence>
<dbReference type="EMBL" id="DYVE01000068">
    <property type="protein sequence ID" value="HJG27523.1"/>
    <property type="molecule type" value="Genomic_DNA"/>
</dbReference>
<name>A0A921LQ38_9FIRM</name>
<keyword evidence="1" id="KW-0347">Helicase</keyword>
<dbReference type="InterPro" id="IPR027417">
    <property type="entry name" value="P-loop_NTPase"/>
</dbReference>
<keyword evidence="1" id="KW-0067">ATP-binding</keyword>
<keyword evidence="1" id="KW-0378">Hydrolase</keyword>
<protein>
    <submittedName>
        <fullName evidence="1">Helicase RepA family protein</fullName>
    </submittedName>
</protein>
<dbReference type="AlphaFoldDB" id="A0A921LQ38"/>
<dbReference type="Gene3D" id="3.40.50.300">
    <property type="entry name" value="P-loop containing nucleotide triphosphate hydrolases"/>
    <property type="match status" value="1"/>
</dbReference>
<comment type="caution">
    <text evidence="1">The sequence shown here is derived from an EMBL/GenBank/DDBJ whole genome shotgun (WGS) entry which is preliminary data.</text>
</comment>
<proteinExistence type="predicted"/>
<gene>
    <name evidence="1" type="ORF">K8V20_02600</name>
</gene>
<reference evidence="1" key="2">
    <citation type="submission" date="2021-09" db="EMBL/GenBank/DDBJ databases">
        <authorList>
            <person name="Gilroy R."/>
        </authorList>
    </citation>
    <scope>NUCLEOTIDE SEQUENCE</scope>
    <source>
        <strain evidence="1">ChiBcec21-2208</strain>
    </source>
</reference>